<reference evidence="3 4" key="1">
    <citation type="submission" date="2018-08" db="EMBL/GenBank/DDBJ databases">
        <title>Vibrio isolated from the Eastern China Marginal Seas.</title>
        <authorList>
            <person name="Li Y."/>
        </authorList>
    </citation>
    <scope>NUCLEOTIDE SEQUENCE [LARGE SCALE GENOMIC DNA]</scope>
    <source>
        <strain evidence="3 4">BEI233</strain>
    </source>
</reference>
<evidence type="ECO:0000313" key="4">
    <source>
        <dbReference type="Proteomes" id="UP000273252"/>
    </source>
</evidence>
<dbReference type="InterPro" id="IPR017592">
    <property type="entry name" value="Pilus_assmbl_Flp-typ_CpaB"/>
</dbReference>
<feature type="domain" description="Flp pilus assembly protein RcpC/CpaB" evidence="2">
    <location>
        <begin position="120"/>
        <end position="226"/>
    </location>
</feature>
<evidence type="ECO:0000313" key="3">
    <source>
        <dbReference type="EMBL" id="RJX68446.1"/>
    </source>
</evidence>
<keyword evidence="1" id="KW-0472">Membrane</keyword>
<dbReference type="RefSeq" id="WP_120033800.1">
    <property type="nucleotide sequence ID" value="NZ_QVMU01000020.1"/>
</dbReference>
<gene>
    <name evidence="3" type="primary">cpaB</name>
    <name evidence="3" type="ORF">DZ860_17285</name>
</gene>
<dbReference type="AlphaFoldDB" id="A0A3A6Q9E4"/>
<accession>A0A3A6Q9E4</accession>
<dbReference type="OrthoDB" id="6400671at2"/>
<dbReference type="EMBL" id="QVMU01000020">
    <property type="protein sequence ID" value="RJX68446.1"/>
    <property type="molecule type" value="Genomic_DNA"/>
</dbReference>
<dbReference type="Pfam" id="PF16976">
    <property type="entry name" value="RcpC"/>
    <property type="match status" value="1"/>
</dbReference>
<keyword evidence="1" id="KW-0812">Transmembrane</keyword>
<keyword evidence="1" id="KW-1133">Transmembrane helix</keyword>
<dbReference type="Proteomes" id="UP000273252">
    <property type="component" value="Unassembled WGS sequence"/>
</dbReference>
<proteinExistence type="predicted"/>
<name>A0A3A6Q9E4_9VIBR</name>
<feature type="transmembrane region" description="Helical" evidence="1">
    <location>
        <begin position="5"/>
        <end position="23"/>
    </location>
</feature>
<organism evidence="3 4">
    <name type="scientific">Vibrio sinensis</name>
    <dbReference type="NCBI Taxonomy" id="2302434"/>
    <lineage>
        <taxon>Bacteria</taxon>
        <taxon>Pseudomonadati</taxon>
        <taxon>Pseudomonadota</taxon>
        <taxon>Gammaproteobacteria</taxon>
        <taxon>Vibrionales</taxon>
        <taxon>Vibrionaceae</taxon>
        <taxon>Vibrio</taxon>
    </lineage>
</organism>
<protein>
    <submittedName>
        <fullName evidence="3">Flp pilus assembly protein CpaB</fullName>
    </submittedName>
</protein>
<sequence length="264" mass="29186">MRSKLFIFIAIMAIGAGLFGVFFQNKTLPTIENKITEAPQVFYKIYRISQPKVTQGQVVKMSDFEIVSLQEVEANKLGINSDALFEYEPGSVYRNDMLQDQTVYPSNLIPPSSPEYIDLIISKNNVPYPVKVSPDSIVGGIISAGTHVDVLALTGVGGFDSELSERKKQTISLTAVLTNIKVLKVEKREIKSGSANKNQLENYLILELDRKQVAVLTIAKKISQIEIHKSIGNYKPSEIQADSGDVLPDFKAIKELRAANIVVN</sequence>
<evidence type="ECO:0000259" key="2">
    <source>
        <dbReference type="Pfam" id="PF16976"/>
    </source>
</evidence>
<keyword evidence="4" id="KW-1185">Reference proteome</keyword>
<dbReference type="NCBIfam" id="TIGR03177">
    <property type="entry name" value="pilus_cpaB"/>
    <property type="match status" value="1"/>
</dbReference>
<evidence type="ECO:0000256" key="1">
    <source>
        <dbReference type="SAM" id="Phobius"/>
    </source>
</evidence>
<dbReference type="InterPro" id="IPR031571">
    <property type="entry name" value="RcpC_dom"/>
</dbReference>
<comment type="caution">
    <text evidence="3">The sequence shown here is derived from an EMBL/GenBank/DDBJ whole genome shotgun (WGS) entry which is preliminary data.</text>
</comment>